<dbReference type="GeneID" id="102801257"/>
<feature type="compositionally biased region" description="Low complexity" evidence="7">
    <location>
        <begin position="133"/>
        <end position="145"/>
    </location>
</feature>
<reference evidence="9" key="1">
    <citation type="submission" date="2025-08" db="UniProtKB">
        <authorList>
            <consortium name="RefSeq"/>
        </authorList>
    </citation>
    <scope>IDENTIFICATION</scope>
    <source>
        <tissue evidence="9">Testes</tissue>
    </source>
</reference>
<dbReference type="PROSITE" id="PS51450">
    <property type="entry name" value="LRR"/>
    <property type="match status" value="1"/>
</dbReference>
<comment type="subcellular location">
    <subcellularLocation>
        <location evidence="1">Nucleus</location>
    </subcellularLocation>
</comment>
<evidence type="ECO:0000256" key="3">
    <source>
        <dbReference type="ARBA" id="ARBA00022737"/>
    </source>
</evidence>
<keyword evidence="3" id="KW-0677">Repeat</keyword>
<dbReference type="PANTHER" id="PTHR10552:SF6">
    <property type="entry name" value="U2 SMALL NUCLEAR RIBONUCLEOPROTEIN A"/>
    <property type="match status" value="1"/>
</dbReference>
<feature type="coiled-coil region" evidence="6">
    <location>
        <begin position="66"/>
        <end position="100"/>
    </location>
</feature>
<feature type="non-terminal residue" evidence="9">
    <location>
        <position position="1"/>
    </location>
</feature>
<evidence type="ECO:0000256" key="7">
    <source>
        <dbReference type="SAM" id="MobiDB-lite"/>
    </source>
</evidence>
<evidence type="ECO:0000256" key="4">
    <source>
        <dbReference type="ARBA" id="ARBA00023242"/>
    </source>
</evidence>
<dbReference type="Gene3D" id="3.80.10.10">
    <property type="entry name" value="Ribonuclease Inhibitor"/>
    <property type="match status" value="2"/>
</dbReference>
<sequence>SDVDNLPNLQRLFLSFNQISSFEDIQCLAETASLSELSLDGNPLSQEQYYKQTILRYMHQLRQLDMKRITEEERRIANVMARKEEERKRESNKIALMKEKRRIAINNAARQWEVHQGTAMAKTTRLQPGPLLSTSHSINTSSISTVDMEDTRPDTASSHRGSRSDSVVDLIDPRDKSQTQSILFSDTRSKSMKPDLLANMPDDVCHLAELEGDTLHLYGPGSLEALDKNWGIQAASAVTAVCFKFIEFHGIAKNLHKIRSRFPNVTTVMFGEANISCLQQINALSVLRRLDNLTISLEGNPVTQFTLWKAYTLFRLAHFSLRKINDVEVTASDIVQAEKLFGALSHITTSQLPQSRLLTLLGESKRKQYQALSDLELRAKKQLTADMKASSESIGRAGLQYCSEEIICEALQERRQRQLFSRSYVKELTSEAILVDHKLSALQQVWPRLFIEMVHNAVLEMSNSNDYMRKCLQDLESNSKSQKEN</sequence>
<name>A0ABM0MRU4_SACKO</name>
<evidence type="ECO:0000256" key="1">
    <source>
        <dbReference type="ARBA" id="ARBA00004123"/>
    </source>
</evidence>
<keyword evidence="8" id="KW-1185">Reference proteome</keyword>
<dbReference type="InterPro" id="IPR032675">
    <property type="entry name" value="LRR_dom_sf"/>
</dbReference>
<dbReference type="InterPro" id="IPR044640">
    <property type="entry name" value="RU2A"/>
</dbReference>
<gene>
    <name evidence="9" type="primary">LOC102801257</name>
</gene>
<evidence type="ECO:0000256" key="6">
    <source>
        <dbReference type="SAM" id="Coils"/>
    </source>
</evidence>
<proteinExistence type="inferred from homology"/>
<evidence type="ECO:0000313" key="9">
    <source>
        <dbReference type="RefSeq" id="XP_006822735.1"/>
    </source>
</evidence>
<accession>A0ABM0MRU4</accession>
<dbReference type="SUPFAM" id="SSF52058">
    <property type="entry name" value="L domain-like"/>
    <property type="match status" value="1"/>
</dbReference>
<evidence type="ECO:0000256" key="2">
    <source>
        <dbReference type="ARBA" id="ARBA00022614"/>
    </source>
</evidence>
<dbReference type="Proteomes" id="UP000694865">
    <property type="component" value="Unplaced"/>
</dbReference>
<keyword evidence="2" id="KW-0433">Leucine-rich repeat</keyword>
<organism evidence="8 9">
    <name type="scientific">Saccoglossus kowalevskii</name>
    <name type="common">Acorn worm</name>
    <dbReference type="NCBI Taxonomy" id="10224"/>
    <lineage>
        <taxon>Eukaryota</taxon>
        <taxon>Metazoa</taxon>
        <taxon>Hemichordata</taxon>
        <taxon>Enteropneusta</taxon>
        <taxon>Harrimaniidae</taxon>
        <taxon>Saccoglossus</taxon>
    </lineage>
</organism>
<dbReference type="PANTHER" id="PTHR10552">
    <property type="entry name" value="U2 SMALL NUCLEAR RIBONUCLEOPROTEIN A"/>
    <property type="match status" value="1"/>
</dbReference>
<keyword evidence="4" id="KW-0539">Nucleus</keyword>
<dbReference type="RefSeq" id="XP_006822735.1">
    <property type="nucleotide sequence ID" value="XM_006822672.1"/>
</dbReference>
<protein>
    <submittedName>
        <fullName evidence="9">Leucine-rich repeat-containing protein 49-like</fullName>
    </submittedName>
</protein>
<comment type="similarity">
    <text evidence="5">Belongs to the U2 small nuclear ribonucleoprotein A family.</text>
</comment>
<evidence type="ECO:0000313" key="8">
    <source>
        <dbReference type="Proteomes" id="UP000694865"/>
    </source>
</evidence>
<feature type="region of interest" description="Disordered" evidence="7">
    <location>
        <begin position="127"/>
        <end position="172"/>
    </location>
</feature>
<dbReference type="Pfam" id="PF14580">
    <property type="entry name" value="LRR_9"/>
    <property type="match status" value="1"/>
</dbReference>
<dbReference type="InterPro" id="IPR001611">
    <property type="entry name" value="Leu-rich_rpt"/>
</dbReference>
<evidence type="ECO:0000256" key="5">
    <source>
        <dbReference type="ARBA" id="ARBA00024196"/>
    </source>
</evidence>
<keyword evidence="6" id="KW-0175">Coiled coil</keyword>